<name>A0A4R7JIU6_9GAMM</name>
<comment type="caution">
    <text evidence="1">The sequence shown here is derived from an EMBL/GenBank/DDBJ whole genome shotgun (WGS) entry which is preliminary data.</text>
</comment>
<accession>A0A4R7JIU6</accession>
<sequence length="66" mass="6990">MVLLSLFVEFRIGKAQQSKTSSASVAAGLGVPMGSQLPIIKQRIAKAALWFAVLGTLIWGYGDLLA</sequence>
<evidence type="ECO:0000313" key="2">
    <source>
        <dbReference type="Proteomes" id="UP000295830"/>
    </source>
</evidence>
<dbReference type="AlphaFoldDB" id="A0A4R7JIU6"/>
<dbReference type="EMBL" id="SOAX01000011">
    <property type="protein sequence ID" value="TDT36529.1"/>
    <property type="molecule type" value="Genomic_DNA"/>
</dbReference>
<protein>
    <submittedName>
        <fullName evidence="1">Uncharacterized protein</fullName>
    </submittedName>
</protein>
<proteinExistence type="predicted"/>
<evidence type="ECO:0000313" key="1">
    <source>
        <dbReference type="EMBL" id="TDT36529.1"/>
    </source>
</evidence>
<keyword evidence="2" id="KW-1185">Reference proteome</keyword>
<organism evidence="1 2">
    <name type="scientific">Halospina denitrificans</name>
    <dbReference type="NCBI Taxonomy" id="332522"/>
    <lineage>
        <taxon>Bacteria</taxon>
        <taxon>Pseudomonadati</taxon>
        <taxon>Pseudomonadota</taxon>
        <taxon>Gammaproteobacteria</taxon>
        <taxon>Halospina</taxon>
    </lineage>
</organism>
<dbReference type="Proteomes" id="UP000295830">
    <property type="component" value="Unassembled WGS sequence"/>
</dbReference>
<gene>
    <name evidence="1" type="ORF">DES49_3104</name>
</gene>
<reference evidence="1 2" key="1">
    <citation type="submission" date="2019-03" db="EMBL/GenBank/DDBJ databases">
        <title>Genomic Encyclopedia of Type Strains, Phase IV (KMG-IV): sequencing the most valuable type-strain genomes for metagenomic binning, comparative biology and taxonomic classification.</title>
        <authorList>
            <person name="Goeker M."/>
        </authorList>
    </citation>
    <scope>NUCLEOTIDE SEQUENCE [LARGE SCALE GENOMIC DNA]</scope>
    <source>
        <strain evidence="1 2">DSM 15505</strain>
    </source>
</reference>